<evidence type="ECO:0000313" key="3">
    <source>
        <dbReference type="EMBL" id="PZP34596.1"/>
    </source>
</evidence>
<evidence type="ECO:0000256" key="1">
    <source>
        <dbReference type="SAM" id="SignalP"/>
    </source>
</evidence>
<organism evidence="3 4">
    <name type="scientific">Roseateles depolymerans</name>
    <dbReference type="NCBI Taxonomy" id="76731"/>
    <lineage>
        <taxon>Bacteria</taxon>
        <taxon>Pseudomonadati</taxon>
        <taxon>Pseudomonadota</taxon>
        <taxon>Betaproteobacteria</taxon>
        <taxon>Burkholderiales</taxon>
        <taxon>Sphaerotilaceae</taxon>
        <taxon>Roseateles</taxon>
    </lineage>
</organism>
<evidence type="ECO:0000313" key="4">
    <source>
        <dbReference type="Proteomes" id="UP000249633"/>
    </source>
</evidence>
<sequence>MLKQKTLAIALASALFSLAGSAFAAGGGLDASRITAGQLQSLGSAVHLPADAAASDLYISLAGMYSYDAIDSPSNVLFTVDALAGALVDAVSWNVTIQTFGGSWLSEARVAIYNSAGDGVLFSPGYGNSTGGTMTFTDSVSLVENNLGFNVLDDGVLYVQLYEGYDDGASPADALWVSGGITLAGVAAVPEPSTYGLMALGMMGIGFAARRRRG</sequence>
<feature type="signal peptide" evidence="1">
    <location>
        <begin position="1"/>
        <end position="24"/>
    </location>
</feature>
<dbReference type="AlphaFoldDB" id="A0A2W5FNP7"/>
<reference evidence="3 4" key="1">
    <citation type="submission" date="2017-08" db="EMBL/GenBank/DDBJ databases">
        <title>Infants hospitalized years apart are colonized by the same room-sourced microbial strains.</title>
        <authorList>
            <person name="Brooks B."/>
            <person name="Olm M.R."/>
            <person name="Firek B.A."/>
            <person name="Baker R."/>
            <person name="Thomas B.C."/>
            <person name="Morowitz M.J."/>
            <person name="Banfield J.F."/>
        </authorList>
    </citation>
    <scope>NUCLEOTIDE SEQUENCE [LARGE SCALE GENOMIC DNA]</scope>
    <source>
        <strain evidence="3">S2_012_000_R2_81</strain>
    </source>
</reference>
<feature type="domain" description="Ice-binding protein C-terminal" evidence="2">
    <location>
        <begin position="188"/>
        <end position="212"/>
    </location>
</feature>
<keyword evidence="1" id="KW-0732">Signal</keyword>
<protein>
    <recommendedName>
        <fullName evidence="2">Ice-binding protein C-terminal domain-containing protein</fullName>
    </recommendedName>
</protein>
<gene>
    <name evidence="3" type="ORF">DI603_06500</name>
</gene>
<dbReference type="NCBIfam" id="TIGR02595">
    <property type="entry name" value="PEP_CTERM"/>
    <property type="match status" value="1"/>
</dbReference>
<evidence type="ECO:0000259" key="2">
    <source>
        <dbReference type="Pfam" id="PF07589"/>
    </source>
</evidence>
<dbReference type="Proteomes" id="UP000249633">
    <property type="component" value="Unassembled WGS sequence"/>
</dbReference>
<accession>A0A2W5FNP7</accession>
<feature type="chain" id="PRO_5016088318" description="Ice-binding protein C-terminal domain-containing protein" evidence="1">
    <location>
        <begin position="25"/>
        <end position="214"/>
    </location>
</feature>
<dbReference type="InterPro" id="IPR013424">
    <property type="entry name" value="Ice-binding_C"/>
</dbReference>
<dbReference type="Pfam" id="PF07589">
    <property type="entry name" value="PEP-CTERM"/>
    <property type="match status" value="1"/>
</dbReference>
<comment type="caution">
    <text evidence="3">The sequence shown here is derived from an EMBL/GenBank/DDBJ whole genome shotgun (WGS) entry which is preliminary data.</text>
</comment>
<dbReference type="EMBL" id="QFOD01000004">
    <property type="protein sequence ID" value="PZP34596.1"/>
    <property type="molecule type" value="Genomic_DNA"/>
</dbReference>
<name>A0A2W5FNP7_9BURK</name>
<proteinExistence type="predicted"/>